<comment type="subcellular location">
    <subcellularLocation>
        <location evidence="1">Membrane</location>
        <topology evidence="1">Multi-pass membrane protein</topology>
    </subcellularLocation>
</comment>
<keyword evidence="7" id="KW-1185">Reference proteome</keyword>
<name>M5G4C7_DACPD</name>
<dbReference type="Proteomes" id="UP000030653">
    <property type="component" value="Unassembled WGS sequence"/>
</dbReference>
<dbReference type="InterPro" id="IPR007568">
    <property type="entry name" value="RTA1"/>
</dbReference>
<dbReference type="GeneID" id="63688657"/>
<sequence length="352" mass="40148">MSSPGYSLPEGYAPGSFWYYAPNKPAPIVFSILFTVSGIWHFYQCEKTCRFRSWKATSMLPVAALIFVAGFVLRAIGAWHYDNLNVFIASTVMVLSAPPFYEAANFFTLGRILYYVAYQAPMHPGRVVTTFSFLQMVVEALNGTGGARVQNGTLTAQQQNVGKAMLKTALILQLICQACFITLAVAFEYRCHRAGLLPKRLRNVLRVLYLSCLLITTRTVYRTVEWFEDSVIVYTDPSTFPPLFKREWFFWFFEATLMVINTWLLNLCHPSRYLPSNLHIFLATDGVGEILGQGFRTKRNFWYSIIDPFDMWGLLPGQFKERELWLQQAREETAAHREEINGNGASNSEAKP</sequence>
<evidence type="ECO:0000313" key="7">
    <source>
        <dbReference type="Proteomes" id="UP000030653"/>
    </source>
</evidence>
<keyword evidence="4 5" id="KW-0472">Membrane</keyword>
<dbReference type="OrthoDB" id="3358017at2759"/>
<keyword evidence="3 5" id="KW-1133">Transmembrane helix</keyword>
<gene>
    <name evidence="6" type="ORF">DACRYDRAFT_24211</name>
</gene>
<feature type="transmembrane region" description="Helical" evidence="5">
    <location>
        <begin position="56"/>
        <end position="76"/>
    </location>
</feature>
<evidence type="ECO:0000256" key="2">
    <source>
        <dbReference type="ARBA" id="ARBA00022692"/>
    </source>
</evidence>
<dbReference type="HOGENOM" id="CLU_033465_0_1_1"/>
<evidence type="ECO:0000256" key="4">
    <source>
        <dbReference type="ARBA" id="ARBA00023136"/>
    </source>
</evidence>
<feature type="transmembrane region" description="Helical" evidence="5">
    <location>
        <begin position="203"/>
        <end position="221"/>
    </location>
</feature>
<dbReference type="GO" id="GO:0016020">
    <property type="term" value="C:membrane"/>
    <property type="evidence" value="ECO:0007669"/>
    <property type="project" value="UniProtKB-SubCell"/>
</dbReference>
<reference evidence="6 7" key="1">
    <citation type="journal article" date="2012" name="Science">
        <title>The Paleozoic origin of enzymatic lignin decomposition reconstructed from 31 fungal genomes.</title>
        <authorList>
            <person name="Floudas D."/>
            <person name="Binder M."/>
            <person name="Riley R."/>
            <person name="Barry K."/>
            <person name="Blanchette R.A."/>
            <person name="Henrissat B."/>
            <person name="Martinez A.T."/>
            <person name="Otillar R."/>
            <person name="Spatafora J.W."/>
            <person name="Yadav J.S."/>
            <person name="Aerts A."/>
            <person name="Benoit I."/>
            <person name="Boyd A."/>
            <person name="Carlson A."/>
            <person name="Copeland A."/>
            <person name="Coutinho P.M."/>
            <person name="de Vries R.P."/>
            <person name="Ferreira P."/>
            <person name="Findley K."/>
            <person name="Foster B."/>
            <person name="Gaskell J."/>
            <person name="Glotzer D."/>
            <person name="Gorecki P."/>
            <person name="Heitman J."/>
            <person name="Hesse C."/>
            <person name="Hori C."/>
            <person name="Igarashi K."/>
            <person name="Jurgens J.A."/>
            <person name="Kallen N."/>
            <person name="Kersten P."/>
            <person name="Kohler A."/>
            <person name="Kuees U."/>
            <person name="Kumar T.K.A."/>
            <person name="Kuo A."/>
            <person name="LaButti K."/>
            <person name="Larrondo L.F."/>
            <person name="Lindquist E."/>
            <person name="Ling A."/>
            <person name="Lombard V."/>
            <person name="Lucas S."/>
            <person name="Lundell T."/>
            <person name="Martin R."/>
            <person name="McLaughlin D.J."/>
            <person name="Morgenstern I."/>
            <person name="Morin E."/>
            <person name="Murat C."/>
            <person name="Nagy L.G."/>
            <person name="Nolan M."/>
            <person name="Ohm R.A."/>
            <person name="Patyshakuliyeva A."/>
            <person name="Rokas A."/>
            <person name="Ruiz-Duenas F.J."/>
            <person name="Sabat G."/>
            <person name="Salamov A."/>
            <person name="Samejima M."/>
            <person name="Schmutz J."/>
            <person name="Slot J.C."/>
            <person name="St John F."/>
            <person name="Stenlid J."/>
            <person name="Sun H."/>
            <person name="Sun S."/>
            <person name="Syed K."/>
            <person name="Tsang A."/>
            <person name="Wiebenga A."/>
            <person name="Young D."/>
            <person name="Pisabarro A."/>
            <person name="Eastwood D.C."/>
            <person name="Martin F."/>
            <person name="Cullen D."/>
            <person name="Grigoriev I.V."/>
            <person name="Hibbett D.S."/>
        </authorList>
    </citation>
    <scope>NUCLEOTIDE SEQUENCE [LARGE SCALE GENOMIC DNA]</scope>
    <source>
        <strain evidence="6 7">DJM-731 SS1</strain>
    </source>
</reference>
<proteinExistence type="predicted"/>
<dbReference type="STRING" id="1858805.M5G4C7"/>
<evidence type="ECO:0000256" key="5">
    <source>
        <dbReference type="SAM" id="Phobius"/>
    </source>
</evidence>
<feature type="transmembrane region" description="Helical" evidence="5">
    <location>
        <begin position="248"/>
        <end position="268"/>
    </location>
</feature>
<dbReference type="EMBL" id="JH795872">
    <property type="protein sequence ID" value="EJT98597.1"/>
    <property type="molecule type" value="Genomic_DNA"/>
</dbReference>
<dbReference type="PANTHER" id="PTHR31465:SF13">
    <property type="entry name" value="RTA1 DOMAIN PROTEIN-RELATED"/>
    <property type="match status" value="1"/>
</dbReference>
<feature type="transmembrane region" description="Helical" evidence="5">
    <location>
        <begin position="170"/>
        <end position="191"/>
    </location>
</feature>
<dbReference type="PANTHER" id="PTHR31465">
    <property type="entry name" value="PROTEIN RTA1-RELATED"/>
    <property type="match status" value="1"/>
</dbReference>
<protein>
    <submittedName>
        <fullName evidence="6">RTA1 domain protein</fullName>
    </submittedName>
</protein>
<accession>M5G4C7</accession>
<dbReference type="AlphaFoldDB" id="M5G4C7"/>
<evidence type="ECO:0000256" key="3">
    <source>
        <dbReference type="ARBA" id="ARBA00022989"/>
    </source>
</evidence>
<evidence type="ECO:0000313" key="6">
    <source>
        <dbReference type="EMBL" id="EJT98597.1"/>
    </source>
</evidence>
<evidence type="ECO:0000256" key="1">
    <source>
        <dbReference type="ARBA" id="ARBA00004141"/>
    </source>
</evidence>
<keyword evidence="2 5" id="KW-0812">Transmembrane</keyword>
<feature type="transmembrane region" description="Helical" evidence="5">
    <location>
        <begin position="26"/>
        <end position="44"/>
    </location>
</feature>
<dbReference type="Pfam" id="PF04479">
    <property type="entry name" value="RTA1"/>
    <property type="match status" value="1"/>
</dbReference>
<dbReference type="RefSeq" id="XP_040625495.1">
    <property type="nucleotide sequence ID" value="XM_040773595.1"/>
</dbReference>
<organism evidence="6 7">
    <name type="scientific">Dacryopinax primogenitus (strain DJM 731)</name>
    <name type="common">Brown rot fungus</name>
    <dbReference type="NCBI Taxonomy" id="1858805"/>
    <lineage>
        <taxon>Eukaryota</taxon>
        <taxon>Fungi</taxon>
        <taxon>Dikarya</taxon>
        <taxon>Basidiomycota</taxon>
        <taxon>Agaricomycotina</taxon>
        <taxon>Dacrymycetes</taxon>
        <taxon>Dacrymycetales</taxon>
        <taxon>Dacrymycetaceae</taxon>
        <taxon>Dacryopinax</taxon>
    </lineage>
</organism>